<dbReference type="InterPro" id="IPR019546">
    <property type="entry name" value="TAT_signal_bac_arc"/>
</dbReference>
<reference evidence="5 6" key="1">
    <citation type="submission" date="2020-03" db="EMBL/GenBank/DDBJ databases">
        <title>Two novel Motilibacter sp.</title>
        <authorList>
            <person name="Liu S."/>
        </authorList>
    </citation>
    <scope>NUCLEOTIDE SEQUENCE [LARGE SCALE GENOMIC DNA]</scope>
    <source>
        <strain evidence="5 6">E257</strain>
    </source>
</reference>
<dbReference type="PROSITE" id="PS51257">
    <property type="entry name" value="PROKAR_LIPOPROTEIN"/>
    <property type="match status" value="1"/>
</dbReference>
<dbReference type="RefSeq" id="WP_166284631.1">
    <property type="nucleotide sequence ID" value="NZ_JAANNP010000101.1"/>
</dbReference>
<sequence>MSINRRQFLGLAGYSAAGIALAGCGGFGGGSEDSSNSDELTFMFWAGDAELKAFQSLAADFEKAEGVPVRLQQVPFAQLLTNVDAGLQSGQAPDVFRVTYTDLGVYSSR</sequence>
<organism evidence="5 6">
    <name type="scientific">Motilibacter deserti</name>
    <dbReference type="NCBI Taxonomy" id="2714956"/>
    <lineage>
        <taxon>Bacteria</taxon>
        <taxon>Bacillati</taxon>
        <taxon>Actinomycetota</taxon>
        <taxon>Actinomycetes</taxon>
        <taxon>Motilibacterales</taxon>
        <taxon>Motilibacteraceae</taxon>
        <taxon>Motilibacter</taxon>
    </lineage>
</organism>
<name>A0ABX0H290_9ACTN</name>
<keyword evidence="6" id="KW-1185">Reference proteome</keyword>
<comment type="caution">
    <text evidence="5">The sequence shown here is derived from an EMBL/GenBank/DDBJ whole genome shotgun (WGS) entry which is preliminary data.</text>
</comment>
<dbReference type="PANTHER" id="PTHR30061">
    <property type="entry name" value="MALTOSE-BINDING PERIPLASMIC PROTEIN"/>
    <property type="match status" value="1"/>
</dbReference>
<protein>
    <submittedName>
        <fullName evidence="5">Extracellular solute-binding protein</fullName>
    </submittedName>
</protein>
<keyword evidence="2" id="KW-0813">Transport</keyword>
<dbReference type="SUPFAM" id="SSF53850">
    <property type="entry name" value="Periplasmic binding protein-like II"/>
    <property type="match status" value="1"/>
</dbReference>
<evidence type="ECO:0000256" key="3">
    <source>
        <dbReference type="ARBA" id="ARBA00022729"/>
    </source>
</evidence>
<accession>A0ABX0H290</accession>
<feature type="non-terminal residue" evidence="5">
    <location>
        <position position="109"/>
    </location>
</feature>
<keyword evidence="3 4" id="KW-0732">Signal</keyword>
<feature type="chain" id="PRO_5045185003" evidence="4">
    <location>
        <begin position="23"/>
        <end position="109"/>
    </location>
</feature>
<dbReference type="NCBIfam" id="TIGR01409">
    <property type="entry name" value="TAT_signal_seq"/>
    <property type="match status" value="1"/>
</dbReference>
<dbReference type="Proteomes" id="UP000800981">
    <property type="component" value="Unassembled WGS sequence"/>
</dbReference>
<feature type="signal peptide" evidence="4">
    <location>
        <begin position="1"/>
        <end position="22"/>
    </location>
</feature>
<evidence type="ECO:0000313" key="5">
    <source>
        <dbReference type="EMBL" id="NHC16164.1"/>
    </source>
</evidence>
<proteinExistence type="inferred from homology"/>
<dbReference type="PROSITE" id="PS51318">
    <property type="entry name" value="TAT"/>
    <property type="match status" value="1"/>
</dbReference>
<evidence type="ECO:0000256" key="4">
    <source>
        <dbReference type="SAM" id="SignalP"/>
    </source>
</evidence>
<evidence type="ECO:0000313" key="6">
    <source>
        <dbReference type="Proteomes" id="UP000800981"/>
    </source>
</evidence>
<dbReference type="InterPro" id="IPR006311">
    <property type="entry name" value="TAT_signal"/>
</dbReference>
<dbReference type="EMBL" id="JAANNP010000101">
    <property type="protein sequence ID" value="NHC16164.1"/>
    <property type="molecule type" value="Genomic_DNA"/>
</dbReference>
<dbReference type="Pfam" id="PF01547">
    <property type="entry name" value="SBP_bac_1"/>
    <property type="match status" value="1"/>
</dbReference>
<evidence type="ECO:0000256" key="2">
    <source>
        <dbReference type="ARBA" id="ARBA00022448"/>
    </source>
</evidence>
<dbReference type="InterPro" id="IPR006059">
    <property type="entry name" value="SBP"/>
</dbReference>
<dbReference type="Gene3D" id="3.40.190.10">
    <property type="entry name" value="Periplasmic binding protein-like II"/>
    <property type="match status" value="1"/>
</dbReference>
<gene>
    <name evidence="5" type="ORF">G9H71_20470</name>
</gene>
<evidence type="ECO:0000256" key="1">
    <source>
        <dbReference type="ARBA" id="ARBA00008520"/>
    </source>
</evidence>
<dbReference type="PANTHER" id="PTHR30061:SF50">
    <property type="entry name" value="MALTOSE_MALTODEXTRIN-BINDING PERIPLASMIC PROTEIN"/>
    <property type="match status" value="1"/>
</dbReference>
<comment type="similarity">
    <text evidence="1">Belongs to the bacterial solute-binding protein 1 family.</text>
</comment>